<organism evidence="2 3">
    <name type="scientific">Portunus trituberculatus</name>
    <name type="common">Swimming crab</name>
    <name type="synonym">Neptunus trituberculatus</name>
    <dbReference type="NCBI Taxonomy" id="210409"/>
    <lineage>
        <taxon>Eukaryota</taxon>
        <taxon>Metazoa</taxon>
        <taxon>Ecdysozoa</taxon>
        <taxon>Arthropoda</taxon>
        <taxon>Crustacea</taxon>
        <taxon>Multicrustacea</taxon>
        <taxon>Malacostraca</taxon>
        <taxon>Eumalacostraca</taxon>
        <taxon>Eucarida</taxon>
        <taxon>Decapoda</taxon>
        <taxon>Pleocyemata</taxon>
        <taxon>Brachyura</taxon>
        <taxon>Eubrachyura</taxon>
        <taxon>Portunoidea</taxon>
        <taxon>Portunidae</taxon>
        <taxon>Portuninae</taxon>
        <taxon>Portunus</taxon>
    </lineage>
</organism>
<evidence type="ECO:0000313" key="3">
    <source>
        <dbReference type="Proteomes" id="UP000324222"/>
    </source>
</evidence>
<feature type="region of interest" description="Disordered" evidence="1">
    <location>
        <begin position="1"/>
        <end position="21"/>
    </location>
</feature>
<proteinExistence type="predicted"/>
<protein>
    <submittedName>
        <fullName evidence="2">Uncharacterized protein</fullName>
    </submittedName>
</protein>
<keyword evidence="3" id="KW-1185">Reference proteome</keyword>
<dbReference type="AlphaFoldDB" id="A0A5B7IMY2"/>
<evidence type="ECO:0000256" key="1">
    <source>
        <dbReference type="SAM" id="MobiDB-lite"/>
    </source>
</evidence>
<comment type="caution">
    <text evidence="2">The sequence shown here is derived from an EMBL/GenBank/DDBJ whole genome shotgun (WGS) entry which is preliminary data.</text>
</comment>
<reference evidence="2 3" key="1">
    <citation type="submission" date="2019-05" db="EMBL/GenBank/DDBJ databases">
        <title>Another draft genome of Portunus trituberculatus and its Hox gene families provides insights of decapod evolution.</title>
        <authorList>
            <person name="Jeong J.-H."/>
            <person name="Song I."/>
            <person name="Kim S."/>
            <person name="Choi T."/>
            <person name="Kim D."/>
            <person name="Ryu S."/>
            <person name="Kim W."/>
        </authorList>
    </citation>
    <scope>NUCLEOTIDE SEQUENCE [LARGE SCALE GENOMIC DNA]</scope>
    <source>
        <tissue evidence="2">Muscle</tissue>
    </source>
</reference>
<name>A0A5B7IMY2_PORTR</name>
<feature type="compositionally biased region" description="Basic and acidic residues" evidence="1">
    <location>
        <begin position="8"/>
        <end position="21"/>
    </location>
</feature>
<accession>A0A5B7IMY2</accession>
<dbReference type="EMBL" id="VSRR010061507">
    <property type="protein sequence ID" value="MPC83097.1"/>
    <property type="molecule type" value="Genomic_DNA"/>
</dbReference>
<gene>
    <name evidence="2" type="ORF">E2C01_077788</name>
</gene>
<evidence type="ECO:0000313" key="2">
    <source>
        <dbReference type="EMBL" id="MPC83097.1"/>
    </source>
</evidence>
<dbReference type="Proteomes" id="UP000324222">
    <property type="component" value="Unassembled WGS sequence"/>
</dbReference>
<sequence>MEYQRASLEAEKEGNEEEPVRGLDIKTLRECFGGIEKALKTLNSEGTAPKFCQEYQSGS</sequence>